<gene>
    <name evidence="1" type="ORF">NAG76_18410</name>
</gene>
<accession>A0A9J6ZCE8</accession>
<proteinExistence type="predicted"/>
<evidence type="ECO:0008006" key="3">
    <source>
        <dbReference type="Google" id="ProtNLM"/>
    </source>
</evidence>
<dbReference type="KEGG" id="plig:NAG76_18410"/>
<reference evidence="1" key="1">
    <citation type="submission" date="2022-05" db="EMBL/GenBank/DDBJ databases">
        <title>Novel bacterial taxa in a minimal lignocellulolytic consortium and its capacity to transform plastics disclosed by genome-resolved metagenomics.</title>
        <authorList>
            <person name="Rodriguez C.A.D."/>
            <person name="Diaz-Garcia L."/>
            <person name="Herrera K."/>
            <person name="Tarazona N.A."/>
            <person name="Sproer C."/>
            <person name="Overmann J."/>
            <person name="Jimenez D.J."/>
        </authorList>
    </citation>
    <scope>NUCLEOTIDE SEQUENCE</scope>
    <source>
        <strain evidence="1">MAG5</strain>
    </source>
</reference>
<sequence>MRYFLAALLIMISIGCSNESITKEITLIEPDQINEVSFTDKSGRATIVHNMTRGVDIIVSAKDLNPAERYEITIFQKDGERGVTFGPEANLDIKMGSIEGETILLPNQNGDLYVSMLNPERIFSDAEQLTIVVSTTDQKVVLESYPFKLK</sequence>
<dbReference type="EMBL" id="CP097899">
    <property type="protein sequence ID" value="URN93781.1"/>
    <property type="molecule type" value="Genomic_DNA"/>
</dbReference>
<name>A0A9J6ZCE8_9BACL</name>
<dbReference type="Proteomes" id="UP001056756">
    <property type="component" value="Chromosome"/>
</dbReference>
<dbReference type="PROSITE" id="PS51257">
    <property type="entry name" value="PROKAR_LIPOPROTEIN"/>
    <property type="match status" value="1"/>
</dbReference>
<organism evidence="1 2">
    <name type="scientific">Candidatus Pristimantibacillus lignocellulolyticus</name>
    <dbReference type="NCBI Taxonomy" id="2994561"/>
    <lineage>
        <taxon>Bacteria</taxon>
        <taxon>Bacillati</taxon>
        <taxon>Bacillota</taxon>
        <taxon>Bacilli</taxon>
        <taxon>Bacillales</taxon>
        <taxon>Paenibacillaceae</taxon>
        <taxon>Candidatus Pristimantibacillus</taxon>
    </lineage>
</organism>
<dbReference type="AlphaFoldDB" id="A0A9J6ZCE8"/>
<evidence type="ECO:0000313" key="2">
    <source>
        <dbReference type="Proteomes" id="UP001056756"/>
    </source>
</evidence>
<evidence type="ECO:0000313" key="1">
    <source>
        <dbReference type="EMBL" id="URN93781.1"/>
    </source>
</evidence>
<protein>
    <recommendedName>
        <fullName evidence="3">Lipoprotein</fullName>
    </recommendedName>
</protein>